<sequence>MKTSDIKQRQQLKNQATGEIVQVSVRDRRQTLMLLDPISKKPKHSFCVGFLDRFDELKGWEVA</sequence>
<accession>A0A1T0CK60</accession>
<dbReference type="STRING" id="90241.B0682_00550"/>
<evidence type="ECO:0000313" key="1">
    <source>
        <dbReference type="EMBL" id="OOS22748.1"/>
    </source>
</evidence>
<dbReference type="EMBL" id="MUYT01000001">
    <property type="protein sequence ID" value="OOS22748.1"/>
    <property type="molecule type" value="Genomic_DNA"/>
</dbReference>
<dbReference type="Proteomes" id="UP000191094">
    <property type="component" value="Unassembled WGS sequence"/>
</dbReference>
<proteinExistence type="predicted"/>
<keyword evidence="2" id="KW-1185">Reference proteome</keyword>
<reference evidence="1 2" key="1">
    <citation type="submission" date="2017-02" db="EMBL/GenBank/DDBJ databases">
        <title>Draft genome sequence of Moraxella lincolnii CCUG 9405T type strain.</title>
        <authorList>
            <person name="Salva-Serra F."/>
            <person name="Engstrom-Jakobsson H."/>
            <person name="Thorell K."/>
            <person name="Jaen-Luchoro D."/>
            <person name="Gonzales-Siles L."/>
            <person name="Karlsson R."/>
            <person name="Yazdan S."/>
            <person name="Boulund F."/>
            <person name="Johnning A."/>
            <person name="Engstrand L."/>
            <person name="Kristiansson E."/>
            <person name="Moore E."/>
        </authorList>
    </citation>
    <scope>NUCLEOTIDE SEQUENCE [LARGE SCALE GENOMIC DNA]</scope>
    <source>
        <strain evidence="1 2">CCUG 9405</strain>
    </source>
</reference>
<dbReference type="AlphaFoldDB" id="A0A1T0CK60"/>
<evidence type="ECO:0000313" key="2">
    <source>
        <dbReference type="Proteomes" id="UP000191094"/>
    </source>
</evidence>
<organism evidence="1 2">
    <name type="scientific">Lwoffella lincolnii</name>
    <dbReference type="NCBI Taxonomy" id="90241"/>
    <lineage>
        <taxon>Bacteria</taxon>
        <taxon>Pseudomonadati</taxon>
        <taxon>Pseudomonadota</taxon>
        <taxon>Gammaproteobacteria</taxon>
        <taxon>Moraxellales</taxon>
        <taxon>Moraxellaceae</taxon>
        <taxon>Lwoffella</taxon>
    </lineage>
</organism>
<gene>
    <name evidence="1" type="ORF">B0682_00550</name>
</gene>
<comment type="caution">
    <text evidence="1">The sequence shown here is derived from an EMBL/GenBank/DDBJ whole genome shotgun (WGS) entry which is preliminary data.</text>
</comment>
<dbReference type="RefSeq" id="WP_078306161.1">
    <property type="nucleotide sequence ID" value="NZ_CP147511.1"/>
</dbReference>
<name>A0A1T0CK60_9GAMM</name>
<protein>
    <submittedName>
        <fullName evidence="1">Uncharacterized protein</fullName>
    </submittedName>
</protein>